<evidence type="ECO:0000313" key="1">
    <source>
        <dbReference type="EMBL" id="VDM71109.1"/>
    </source>
</evidence>
<dbReference type="GO" id="GO:0018738">
    <property type="term" value="F:S-formylglutathione hydrolase activity"/>
    <property type="evidence" value="ECO:0007669"/>
    <property type="project" value="InterPro"/>
</dbReference>
<protein>
    <submittedName>
        <fullName evidence="1">Uncharacterized protein</fullName>
    </submittedName>
</protein>
<dbReference type="GO" id="GO:0005829">
    <property type="term" value="C:cytosol"/>
    <property type="evidence" value="ECO:0007669"/>
    <property type="project" value="TreeGrafter"/>
</dbReference>
<dbReference type="AlphaFoldDB" id="A0A3P7IVC4"/>
<evidence type="ECO:0000313" key="2">
    <source>
        <dbReference type="Proteomes" id="UP000270094"/>
    </source>
</evidence>
<organism evidence="1 2">
    <name type="scientific">Strongylus vulgaris</name>
    <name type="common">Blood worm</name>
    <dbReference type="NCBI Taxonomy" id="40348"/>
    <lineage>
        <taxon>Eukaryota</taxon>
        <taxon>Metazoa</taxon>
        <taxon>Ecdysozoa</taxon>
        <taxon>Nematoda</taxon>
        <taxon>Chromadorea</taxon>
        <taxon>Rhabditida</taxon>
        <taxon>Rhabditina</taxon>
        <taxon>Rhabditomorpha</taxon>
        <taxon>Strongyloidea</taxon>
        <taxon>Strongylidae</taxon>
        <taxon>Strongylus</taxon>
    </lineage>
</organism>
<dbReference type="EMBL" id="UYYB01018837">
    <property type="protein sequence ID" value="VDM71109.1"/>
    <property type="molecule type" value="Genomic_DNA"/>
</dbReference>
<accession>A0A3P7IVC4</accession>
<dbReference type="PANTHER" id="PTHR10061:SF0">
    <property type="entry name" value="S-FORMYLGLUTATHIONE HYDROLASE"/>
    <property type="match status" value="1"/>
</dbReference>
<keyword evidence="2" id="KW-1185">Reference proteome</keyword>
<dbReference type="OrthoDB" id="420518at2759"/>
<dbReference type="Gene3D" id="3.40.50.1820">
    <property type="entry name" value="alpha/beta hydrolase"/>
    <property type="match status" value="1"/>
</dbReference>
<dbReference type="SUPFAM" id="SSF53474">
    <property type="entry name" value="alpha/beta-Hydrolases"/>
    <property type="match status" value="1"/>
</dbReference>
<dbReference type="GO" id="GO:0046294">
    <property type="term" value="P:formaldehyde catabolic process"/>
    <property type="evidence" value="ECO:0007669"/>
    <property type="project" value="InterPro"/>
</dbReference>
<reference evidence="1 2" key="1">
    <citation type="submission" date="2018-11" db="EMBL/GenBank/DDBJ databases">
        <authorList>
            <consortium name="Pathogen Informatics"/>
        </authorList>
    </citation>
    <scope>NUCLEOTIDE SEQUENCE [LARGE SCALE GENOMIC DNA]</scope>
</reference>
<dbReference type="InterPro" id="IPR014186">
    <property type="entry name" value="S-formylglutathione_hydrol"/>
</dbReference>
<gene>
    <name evidence="1" type="ORF">SVUK_LOCUS6107</name>
</gene>
<name>A0A3P7IVC4_STRVU</name>
<proteinExistence type="predicted"/>
<sequence length="88" mass="9888">MIAEVVSSVRCFQGRQNVYKHHSDVLNCDMQFGAYIPDHKDGERLPGLFYLSAMIVIHPDTSPRGVDLPSDDESWSFGKGGFLNNLIF</sequence>
<dbReference type="Proteomes" id="UP000270094">
    <property type="component" value="Unassembled WGS sequence"/>
</dbReference>
<dbReference type="InterPro" id="IPR029058">
    <property type="entry name" value="AB_hydrolase_fold"/>
</dbReference>
<dbReference type="PANTHER" id="PTHR10061">
    <property type="entry name" value="S-FORMYLGLUTATHIONE HYDROLASE"/>
    <property type="match status" value="1"/>
</dbReference>